<dbReference type="InterPro" id="IPR036465">
    <property type="entry name" value="vWFA_dom_sf"/>
</dbReference>
<evidence type="ECO:0000256" key="2">
    <source>
        <dbReference type="ARBA" id="ARBA00004123"/>
    </source>
</evidence>
<keyword evidence="8 14" id="KW-0862">Zinc</keyword>
<evidence type="ECO:0000313" key="16">
    <source>
        <dbReference type="EMBL" id="GJN93828.1"/>
    </source>
</evidence>
<dbReference type="GO" id="GO:0000439">
    <property type="term" value="C:transcription factor TFIIH core complex"/>
    <property type="evidence" value="ECO:0007669"/>
    <property type="project" value="UniProtKB-UniRule"/>
</dbReference>
<dbReference type="Pfam" id="PF03850">
    <property type="entry name" value="Tfb4"/>
    <property type="match status" value="1"/>
</dbReference>
<evidence type="ECO:0000256" key="1">
    <source>
        <dbReference type="ARBA" id="ARBA00002817"/>
    </source>
</evidence>
<keyword evidence="12 14" id="KW-0539">Nucleus</keyword>
<gene>
    <name evidence="16" type="ORF">Rhopal_006886-T1</name>
</gene>
<evidence type="ECO:0000256" key="4">
    <source>
        <dbReference type="ARBA" id="ARBA00021280"/>
    </source>
</evidence>
<proteinExistence type="inferred from homology"/>
<evidence type="ECO:0000313" key="17">
    <source>
        <dbReference type="Proteomes" id="UP001342314"/>
    </source>
</evidence>
<name>A0AAV5GUC9_9BASI</name>
<keyword evidence="6 14" id="KW-0227">DNA damage</keyword>
<dbReference type="Proteomes" id="UP001342314">
    <property type="component" value="Unassembled WGS sequence"/>
</dbReference>
<evidence type="ECO:0000256" key="15">
    <source>
        <dbReference type="SAM" id="MobiDB-lite"/>
    </source>
</evidence>
<comment type="subunit">
    <text evidence="14">Component of the 7-subunit TFIIH core complex composed of XPB/SSL2, XPD/RAD3, SSL1, TFB1, TFB2, TFB4 and TFB5, which is active in NER. The core complex associates with the 3-subunit CTD-kinase module TFIIK composed of CCL1, KIN28 and TFB3 to form the 10-subunit holoenzyme (holo-TFIIH) active in transcription.</text>
</comment>
<accession>A0AAV5GUC9</accession>
<keyword evidence="10 14" id="KW-0804">Transcription</keyword>
<dbReference type="GO" id="GO:0006355">
    <property type="term" value="P:regulation of DNA-templated transcription"/>
    <property type="evidence" value="ECO:0007669"/>
    <property type="project" value="InterPro"/>
</dbReference>
<evidence type="ECO:0000256" key="12">
    <source>
        <dbReference type="ARBA" id="ARBA00023242"/>
    </source>
</evidence>
<comment type="caution">
    <text evidence="16">The sequence shown here is derived from an EMBL/GenBank/DDBJ whole genome shotgun (WGS) entry which is preliminary data.</text>
</comment>
<dbReference type="Gene3D" id="3.40.50.410">
    <property type="entry name" value="von Willebrand factor, type A domain"/>
    <property type="match status" value="1"/>
</dbReference>
<comment type="similarity">
    <text evidence="3 14">Belongs to the TFB4 family.</text>
</comment>
<comment type="function">
    <text evidence="1 14">Component of the general transcription and DNA repair factor IIH (TFIIH) core complex, which is involved in general and transcription-coupled nucleotide excision repair (NER) of damaged DNA and, when complexed to TFIIK, in RNA transcription by RNA polymerase II. In NER, TFIIH acts by opening DNA around the lesion to allow the excision of the damaged oligonucleotide and its replacement by a new DNA fragment. In transcription, TFIIH has an essential role in transcription initiation. When the pre-initiation complex (PIC) has been established, TFIIH is required for promoter opening and promoter escape. Phosphorylation of the C-terminal tail (CTD) of the largest subunit of RNA polymerase II by the kinase module TFIIK controls the initiation of transcription.</text>
</comment>
<evidence type="ECO:0000256" key="3">
    <source>
        <dbReference type="ARBA" id="ARBA00005273"/>
    </source>
</evidence>
<keyword evidence="5 14" id="KW-0479">Metal-binding</keyword>
<keyword evidence="11 14" id="KW-0234">DNA repair</keyword>
<keyword evidence="9 14" id="KW-0805">Transcription regulation</keyword>
<dbReference type="EMBL" id="BQKY01000015">
    <property type="protein sequence ID" value="GJN93828.1"/>
    <property type="molecule type" value="Genomic_DNA"/>
</dbReference>
<dbReference type="AlphaFoldDB" id="A0AAV5GUC9"/>
<dbReference type="PANTHER" id="PTHR12831:SF0">
    <property type="entry name" value="GENERAL TRANSCRIPTION FACTOR IIH SUBUNIT 3"/>
    <property type="match status" value="1"/>
</dbReference>
<evidence type="ECO:0000256" key="9">
    <source>
        <dbReference type="ARBA" id="ARBA00023015"/>
    </source>
</evidence>
<dbReference type="GO" id="GO:0006289">
    <property type="term" value="P:nucleotide-excision repair"/>
    <property type="evidence" value="ECO:0007669"/>
    <property type="project" value="UniProtKB-UniRule"/>
</dbReference>
<dbReference type="GO" id="GO:0008270">
    <property type="term" value="F:zinc ion binding"/>
    <property type="evidence" value="ECO:0007669"/>
    <property type="project" value="UniProtKB-KW"/>
</dbReference>
<evidence type="ECO:0000256" key="7">
    <source>
        <dbReference type="ARBA" id="ARBA00022771"/>
    </source>
</evidence>
<evidence type="ECO:0000256" key="13">
    <source>
        <dbReference type="ARBA" id="ARBA00033341"/>
    </source>
</evidence>
<dbReference type="InterPro" id="IPR004600">
    <property type="entry name" value="TFIIH_Tfb4/GTF2H3"/>
</dbReference>
<dbReference type="PANTHER" id="PTHR12831">
    <property type="entry name" value="TRANSCRIPTION INITIATION FACTOR IIH TFIIH , POLYPEPTIDE 3-RELATED"/>
    <property type="match status" value="1"/>
</dbReference>
<protein>
    <recommendedName>
        <fullName evidence="4 14">General transcription and DNA repair factor IIH subunit TFB4</fullName>
        <shortName evidence="14">TFIIH subunit TFB4</shortName>
    </recommendedName>
    <alternativeName>
        <fullName evidence="13 14">RNA polymerase II transcription factor B subunit 4</fullName>
    </alternativeName>
</protein>
<feature type="region of interest" description="Disordered" evidence="15">
    <location>
        <begin position="719"/>
        <end position="746"/>
    </location>
</feature>
<feature type="region of interest" description="Disordered" evidence="15">
    <location>
        <begin position="926"/>
        <end position="974"/>
    </location>
</feature>
<evidence type="ECO:0000256" key="10">
    <source>
        <dbReference type="ARBA" id="ARBA00023163"/>
    </source>
</evidence>
<comment type="subcellular location">
    <subcellularLocation>
        <location evidence="2 14">Nucleus</location>
    </subcellularLocation>
</comment>
<keyword evidence="17" id="KW-1185">Reference proteome</keyword>
<organism evidence="16 17">
    <name type="scientific">Rhodotorula paludigena</name>
    <dbReference type="NCBI Taxonomy" id="86838"/>
    <lineage>
        <taxon>Eukaryota</taxon>
        <taxon>Fungi</taxon>
        <taxon>Dikarya</taxon>
        <taxon>Basidiomycota</taxon>
        <taxon>Pucciniomycotina</taxon>
        <taxon>Microbotryomycetes</taxon>
        <taxon>Sporidiobolales</taxon>
        <taxon>Sporidiobolaceae</taxon>
        <taxon>Rhodotorula</taxon>
    </lineage>
</organism>
<evidence type="ECO:0000256" key="5">
    <source>
        <dbReference type="ARBA" id="ARBA00022723"/>
    </source>
</evidence>
<dbReference type="GO" id="GO:0005675">
    <property type="term" value="C:transcription factor TFIIH holo complex"/>
    <property type="evidence" value="ECO:0007669"/>
    <property type="project" value="UniProtKB-UniRule"/>
</dbReference>
<reference evidence="16 17" key="1">
    <citation type="submission" date="2021-12" db="EMBL/GenBank/DDBJ databases">
        <title>High titer production of polyol ester of fatty acids by Rhodotorula paludigena BS15 towards product separation-free biomass refinery.</title>
        <authorList>
            <person name="Mano J."/>
            <person name="Ono H."/>
            <person name="Tanaka T."/>
            <person name="Naito K."/>
            <person name="Sushida H."/>
            <person name="Ike M."/>
            <person name="Tokuyasu K."/>
            <person name="Kitaoka M."/>
        </authorList>
    </citation>
    <scope>NUCLEOTIDE SEQUENCE [LARGE SCALE GENOMIC DNA]</scope>
    <source>
        <strain evidence="16 17">BS15</strain>
    </source>
</reference>
<sequence>MLIWTLELRLVACSRQLFSSQLAPTSAASTSTSAASDSNIYQQFRIVDERLTAGVKEMMGDMPEEPDGGSNLVGALSMALCHINRLNSTDAFSATSAASRKTKPRIVVLSVTPDASSQYVPIMNCIFTAQKNNIQIDVCKVYGPDAVFLQQASHLTSGAYYKLERRAALLQYLLMAFLPGPLAHKNLAQPKQEQVDLRAACFCHRRIVDIGYVCSVCLSIFCSPLPVCSTCRTKFPMSTLKRLGFGARPGGGGAGLPRPKKRKAPAGAGAVAAGAAVEGAAASASAKRATPAPANVVRGLIAGLSTAASPCGRFCVASISVLPAVVCRAQGPARMAKLEQTVHTTLRAALDSDSPPDWAAHLDLETRRLLSDVPLKETLSNDLVVILSDPRLGIGANEFDLNNPIDFARYYLQVARAVQIVRNDQADTPRQIAGDVTAYMKARPSNIELRARYIKLSPLDLSPVLHALATHQRPSDAQIGAAPRLTEMSERACRPAAANGRAYSLYLVIATPAEEIGRSTYKVDELGSYGGSSEVRYRRIMEQHDPRKARDYTSWALKNPDLDVPSSPQSKSSVPGLKRLYLFMAGDPRDPPTPASFSIAARATPHDLSSPSLYDSGFNFVSPAPTDPFPSQPNAVYLEGGRDYQTKGEMRFFEAILNTITWSARESRRLISMSKRYGPRILELWAQSATVSLGVGSGHEKFGSMGGWNAVPGQQAERGRRSWALRQARGTSSFSPTARKKGGANSAAQTIHGRLADLLNSKLPFRLTPCGTSGSALETKLLGAWTLAVRKEGNFPQSDKLPALSPDGYHGVVGLALSDEDYRFFAYTFAFFDDTVEDVVVSNTENCHHDLSSKGFSRARDLAMCAAHFSGRTERLPASVKPSVGPVRTYTLDTAYRSPSIPAGSGASRNKGGILLNYEGGSVDPAYDDWTAPGRAPTAKQRKRKAEAEEAGSESAAHRARKQKNKTDSWLSPSTPVGLSLGISPDPSSPSLVPLSRPALKPYFPASLPAPGPAATYFDSPASWPPFDPYADLSAVATAPYFDSPAPLLPFNPYADLSAAATAPYFNSPASWPPFDPDVNLSATATAPYFDSLPGPSKSQGAKEGS</sequence>
<evidence type="ECO:0000256" key="11">
    <source>
        <dbReference type="ARBA" id="ARBA00023204"/>
    </source>
</evidence>
<keyword evidence="7 14" id="KW-0863">Zinc-finger</keyword>
<evidence type="ECO:0000256" key="14">
    <source>
        <dbReference type="RuleBase" id="RU368090"/>
    </source>
</evidence>
<evidence type="ECO:0000256" key="6">
    <source>
        <dbReference type="ARBA" id="ARBA00022763"/>
    </source>
</evidence>
<evidence type="ECO:0000256" key="8">
    <source>
        <dbReference type="ARBA" id="ARBA00022833"/>
    </source>
</evidence>